<dbReference type="InterPro" id="IPR004300">
    <property type="entry name" value="Glyco_hydro_57_N"/>
</dbReference>
<evidence type="ECO:0000256" key="1">
    <source>
        <dbReference type="ARBA" id="ARBA00006821"/>
    </source>
</evidence>
<dbReference type="Pfam" id="PF03065">
    <property type="entry name" value="Glyco_hydro_57"/>
    <property type="match status" value="1"/>
</dbReference>
<dbReference type="AlphaFoldDB" id="A0A0S8G8V2"/>
<evidence type="ECO:0000256" key="2">
    <source>
        <dbReference type="ARBA" id="ARBA00023277"/>
    </source>
</evidence>
<dbReference type="PANTHER" id="PTHR36306">
    <property type="entry name" value="ALPHA-AMYLASE-RELATED-RELATED"/>
    <property type="match status" value="1"/>
</dbReference>
<feature type="domain" description="Glycoside hydrolase family 57 N-terminal" evidence="3">
    <location>
        <begin position="5"/>
        <end position="232"/>
    </location>
</feature>
<evidence type="ECO:0000313" key="4">
    <source>
        <dbReference type="EMBL" id="KPK68692.1"/>
    </source>
</evidence>
<dbReference type="Proteomes" id="UP000051096">
    <property type="component" value="Unassembled WGS sequence"/>
</dbReference>
<feature type="non-terminal residue" evidence="4">
    <location>
        <position position="233"/>
    </location>
</feature>
<sequence length="233" mass="27310">MIRIALYIHNHQPTGNFDEGFEHAYKHAYLPLLTTLMKHRKIKFGIHNSGTLLEWIVKKHPEFCEMLRETVKNGQSDILTSAYGEPILTFIPTSDAIEQIKYYTDYLFTQFDYHAQGLWLTERIWEPQLAATLHDAGITYTLLDDTHFLYAGLTDENLYSYYITEEEGKTLKVFPISMKLRYLIPFHPIAETLAFLRREEKKRDNVLKTLGDDGEKFGVWPGTYDWVHTKGWL</sequence>
<dbReference type="InterPro" id="IPR052046">
    <property type="entry name" value="GH57_Enzymes"/>
</dbReference>
<gene>
    <name evidence="4" type="ORF">AMJ87_11505</name>
</gene>
<evidence type="ECO:0000313" key="5">
    <source>
        <dbReference type="Proteomes" id="UP000051096"/>
    </source>
</evidence>
<evidence type="ECO:0000259" key="3">
    <source>
        <dbReference type="Pfam" id="PF03065"/>
    </source>
</evidence>
<dbReference type="GO" id="GO:0003824">
    <property type="term" value="F:catalytic activity"/>
    <property type="evidence" value="ECO:0007669"/>
    <property type="project" value="InterPro"/>
</dbReference>
<keyword evidence="2" id="KW-0119">Carbohydrate metabolism</keyword>
<dbReference type="Gene3D" id="3.20.110.20">
    <property type="match status" value="1"/>
</dbReference>
<protein>
    <recommendedName>
        <fullName evidence="3">Glycoside hydrolase family 57 N-terminal domain-containing protein</fullName>
    </recommendedName>
</protein>
<dbReference type="InterPro" id="IPR011330">
    <property type="entry name" value="Glyco_hydro/deAcase_b/a-brl"/>
</dbReference>
<proteinExistence type="inferred from homology"/>
<comment type="caution">
    <text evidence="4">The sequence shown here is derived from an EMBL/GenBank/DDBJ whole genome shotgun (WGS) entry which is preliminary data.</text>
</comment>
<organism evidence="4 5">
    <name type="scientific">candidate division WOR_3 bacterium SM23_60</name>
    <dbReference type="NCBI Taxonomy" id="1703780"/>
    <lineage>
        <taxon>Bacteria</taxon>
        <taxon>Bacteria division WOR-3</taxon>
    </lineage>
</organism>
<dbReference type="EMBL" id="LJUO01000156">
    <property type="protein sequence ID" value="KPK68692.1"/>
    <property type="molecule type" value="Genomic_DNA"/>
</dbReference>
<dbReference type="SUPFAM" id="SSF88713">
    <property type="entry name" value="Glycoside hydrolase/deacetylase"/>
    <property type="match status" value="1"/>
</dbReference>
<reference evidence="4 5" key="1">
    <citation type="journal article" date="2015" name="Microbiome">
        <title>Genomic resolution of linkages in carbon, nitrogen, and sulfur cycling among widespread estuary sediment bacteria.</title>
        <authorList>
            <person name="Baker B.J."/>
            <person name="Lazar C.S."/>
            <person name="Teske A.P."/>
            <person name="Dick G.J."/>
        </authorList>
    </citation>
    <scope>NUCLEOTIDE SEQUENCE [LARGE SCALE GENOMIC DNA]</scope>
    <source>
        <strain evidence="4">SM23_60</strain>
    </source>
</reference>
<accession>A0A0S8G8V2</accession>
<dbReference type="PANTHER" id="PTHR36306:SF1">
    <property type="entry name" value="ALPHA-AMYLASE-RELATED"/>
    <property type="match status" value="1"/>
</dbReference>
<dbReference type="GO" id="GO:0005975">
    <property type="term" value="P:carbohydrate metabolic process"/>
    <property type="evidence" value="ECO:0007669"/>
    <property type="project" value="InterPro"/>
</dbReference>
<name>A0A0S8G8V2_UNCW3</name>
<comment type="similarity">
    <text evidence="1">Belongs to the glycosyl hydrolase 57 family.</text>
</comment>